<evidence type="ECO:0000313" key="10">
    <source>
        <dbReference type="EMBL" id="RZU66599.1"/>
    </source>
</evidence>
<organism evidence="10 11">
    <name type="scientific">Microterricola gilva</name>
    <dbReference type="NCBI Taxonomy" id="393267"/>
    <lineage>
        <taxon>Bacteria</taxon>
        <taxon>Bacillati</taxon>
        <taxon>Actinomycetota</taxon>
        <taxon>Actinomycetes</taxon>
        <taxon>Micrococcales</taxon>
        <taxon>Microbacteriaceae</taxon>
        <taxon>Microterricola</taxon>
    </lineage>
</organism>
<dbReference type="Pfam" id="PF00584">
    <property type="entry name" value="SecE"/>
    <property type="match status" value="1"/>
</dbReference>
<keyword evidence="5 9" id="KW-0653">Protein transport</keyword>
<comment type="caution">
    <text evidence="10">The sequence shown here is derived from an EMBL/GenBank/DDBJ whole genome shotgun (WGS) entry which is preliminary data.</text>
</comment>
<sequence length="92" mass="10194">MARKVIDEQPSEDVVANAKKDRETKRGPFARVSLFIKQVITELKKVVTPTRKELLSYTGVVLVFVVIMMALVSALDWVFALGVTWVFGSPAG</sequence>
<dbReference type="GO" id="GO:0043952">
    <property type="term" value="P:protein transport by the Sec complex"/>
    <property type="evidence" value="ECO:0007669"/>
    <property type="project" value="UniProtKB-UniRule"/>
</dbReference>
<comment type="subcellular location">
    <subcellularLocation>
        <location evidence="9">Cell membrane</location>
        <topology evidence="9">Single-pass membrane protein</topology>
    </subcellularLocation>
    <subcellularLocation>
        <location evidence="1">Membrane</location>
    </subcellularLocation>
</comment>
<evidence type="ECO:0000256" key="6">
    <source>
        <dbReference type="ARBA" id="ARBA00022989"/>
    </source>
</evidence>
<dbReference type="GO" id="GO:0005886">
    <property type="term" value="C:plasma membrane"/>
    <property type="evidence" value="ECO:0007669"/>
    <property type="project" value="UniProtKB-SubCell"/>
</dbReference>
<evidence type="ECO:0000256" key="7">
    <source>
        <dbReference type="ARBA" id="ARBA00023010"/>
    </source>
</evidence>
<keyword evidence="7 9" id="KW-0811">Translocation</keyword>
<dbReference type="GO" id="GO:0008320">
    <property type="term" value="F:protein transmembrane transporter activity"/>
    <property type="evidence" value="ECO:0007669"/>
    <property type="project" value="UniProtKB-UniRule"/>
</dbReference>
<comment type="similarity">
    <text evidence="9">Belongs to the SecE/SEC61-gamma family.</text>
</comment>
<dbReference type="InterPro" id="IPR038379">
    <property type="entry name" value="SecE_sf"/>
</dbReference>
<proteinExistence type="inferred from homology"/>
<evidence type="ECO:0000256" key="2">
    <source>
        <dbReference type="ARBA" id="ARBA00022448"/>
    </source>
</evidence>
<evidence type="ECO:0000313" key="11">
    <source>
        <dbReference type="Proteomes" id="UP000291483"/>
    </source>
</evidence>
<keyword evidence="11" id="KW-1185">Reference proteome</keyword>
<dbReference type="NCBIfam" id="TIGR00964">
    <property type="entry name" value="secE_bact"/>
    <property type="match status" value="1"/>
</dbReference>
<keyword evidence="2 9" id="KW-0813">Transport</keyword>
<evidence type="ECO:0000256" key="9">
    <source>
        <dbReference type="HAMAP-Rule" id="MF_00422"/>
    </source>
</evidence>
<dbReference type="Gene3D" id="1.20.5.1030">
    <property type="entry name" value="Preprotein translocase secy subunit"/>
    <property type="match status" value="1"/>
</dbReference>
<keyword evidence="6 9" id="KW-1133">Transmembrane helix</keyword>
<gene>
    <name evidence="9" type="primary">secE</name>
    <name evidence="10" type="ORF">EV379_2961</name>
</gene>
<dbReference type="InterPro" id="IPR001901">
    <property type="entry name" value="Translocase_SecE/Sec61-g"/>
</dbReference>
<comment type="function">
    <text evidence="9">Essential subunit of the Sec protein translocation channel SecYEG. Clamps together the 2 halves of SecY. May contact the channel plug during translocation.</text>
</comment>
<dbReference type="Proteomes" id="UP000291483">
    <property type="component" value="Unassembled WGS sequence"/>
</dbReference>
<keyword evidence="4 9" id="KW-0812">Transmembrane</keyword>
<keyword evidence="3 9" id="KW-1003">Cell membrane</keyword>
<dbReference type="OrthoDB" id="9805743at2"/>
<dbReference type="EMBL" id="SHLC01000001">
    <property type="protein sequence ID" value="RZU66599.1"/>
    <property type="molecule type" value="Genomic_DNA"/>
</dbReference>
<dbReference type="GO" id="GO:0065002">
    <property type="term" value="P:intracellular protein transmembrane transport"/>
    <property type="evidence" value="ECO:0007669"/>
    <property type="project" value="UniProtKB-UniRule"/>
</dbReference>
<dbReference type="PANTHER" id="PTHR33910:SF1">
    <property type="entry name" value="PROTEIN TRANSLOCASE SUBUNIT SECE"/>
    <property type="match status" value="1"/>
</dbReference>
<keyword evidence="8 9" id="KW-0472">Membrane</keyword>
<reference evidence="10 11" key="1">
    <citation type="submission" date="2019-02" db="EMBL/GenBank/DDBJ databases">
        <title>Sequencing the genomes of 1000 actinobacteria strains.</title>
        <authorList>
            <person name="Klenk H.-P."/>
        </authorList>
    </citation>
    <scope>NUCLEOTIDE SEQUENCE [LARGE SCALE GENOMIC DNA]</scope>
    <source>
        <strain evidence="10 11">DSM 18319</strain>
    </source>
</reference>
<evidence type="ECO:0000256" key="4">
    <source>
        <dbReference type="ARBA" id="ARBA00022692"/>
    </source>
</evidence>
<dbReference type="AlphaFoldDB" id="A0A4Q8ARC6"/>
<dbReference type="RefSeq" id="WP_130506774.1">
    <property type="nucleotide sequence ID" value="NZ_SHLC01000001.1"/>
</dbReference>
<dbReference type="InterPro" id="IPR005807">
    <property type="entry name" value="SecE_bac"/>
</dbReference>
<name>A0A4Q8ARC6_9MICO</name>
<dbReference type="HAMAP" id="MF_00422">
    <property type="entry name" value="SecE"/>
    <property type="match status" value="1"/>
</dbReference>
<protein>
    <recommendedName>
        <fullName evidence="9">Protein translocase subunit SecE</fullName>
    </recommendedName>
</protein>
<accession>A0A4Q8ARC6</accession>
<evidence type="ECO:0000256" key="8">
    <source>
        <dbReference type="ARBA" id="ARBA00023136"/>
    </source>
</evidence>
<dbReference type="GO" id="GO:0006605">
    <property type="term" value="P:protein targeting"/>
    <property type="evidence" value="ECO:0007669"/>
    <property type="project" value="UniProtKB-UniRule"/>
</dbReference>
<feature type="transmembrane region" description="Helical" evidence="9">
    <location>
        <begin position="54"/>
        <end position="87"/>
    </location>
</feature>
<comment type="subunit">
    <text evidence="9">Component of the Sec protein translocase complex. Heterotrimer consisting of SecY, SecE and SecG subunits. The heterotrimers can form oligomers, although 1 heterotrimer is thought to be able to translocate proteins. Interacts with the ribosome. Interacts with SecDF, and other proteins may be involved. Interacts with SecA.</text>
</comment>
<dbReference type="PANTHER" id="PTHR33910">
    <property type="entry name" value="PROTEIN TRANSLOCASE SUBUNIT SECE"/>
    <property type="match status" value="1"/>
</dbReference>
<evidence type="ECO:0000256" key="3">
    <source>
        <dbReference type="ARBA" id="ARBA00022475"/>
    </source>
</evidence>
<evidence type="ECO:0000256" key="1">
    <source>
        <dbReference type="ARBA" id="ARBA00004370"/>
    </source>
</evidence>
<evidence type="ECO:0000256" key="5">
    <source>
        <dbReference type="ARBA" id="ARBA00022927"/>
    </source>
</evidence>
<dbReference type="GO" id="GO:0009306">
    <property type="term" value="P:protein secretion"/>
    <property type="evidence" value="ECO:0007669"/>
    <property type="project" value="UniProtKB-UniRule"/>
</dbReference>